<dbReference type="GeneID" id="25565360"/>
<feature type="region of interest" description="Disordered" evidence="1">
    <location>
        <begin position="146"/>
        <end position="217"/>
    </location>
</feature>
<accession>A0A0L0DBU9</accession>
<proteinExistence type="predicted"/>
<dbReference type="RefSeq" id="XP_013757319.1">
    <property type="nucleotide sequence ID" value="XM_013901865.1"/>
</dbReference>
<dbReference type="AlphaFoldDB" id="A0A0L0DBU9"/>
<organism evidence="2 3">
    <name type="scientific">Thecamonas trahens ATCC 50062</name>
    <dbReference type="NCBI Taxonomy" id="461836"/>
    <lineage>
        <taxon>Eukaryota</taxon>
        <taxon>Apusozoa</taxon>
        <taxon>Apusomonadida</taxon>
        <taxon>Apusomonadidae</taxon>
        <taxon>Thecamonas</taxon>
    </lineage>
</organism>
<dbReference type="EMBL" id="GL349458">
    <property type="protein sequence ID" value="KNC49824.1"/>
    <property type="molecule type" value="Genomic_DNA"/>
</dbReference>
<feature type="compositionally biased region" description="Low complexity" evidence="1">
    <location>
        <begin position="176"/>
        <end position="188"/>
    </location>
</feature>
<feature type="compositionally biased region" description="Low complexity" evidence="1">
    <location>
        <begin position="198"/>
        <end position="208"/>
    </location>
</feature>
<evidence type="ECO:0000313" key="3">
    <source>
        <dbReference type="Proteomes" id="UP000054408"/>
    </source>
</evidence>
<dbReference type="Proteomes" id="UP000054408">
    <property type="component" value="Unassembled WGS sequence"/>
</dbReference>
<protein>
    <submittedName>
        <fullName evidence="2">Uncharacterized protein</fullName>
    </submittedName>
</protein>
<feature type="region of interest" description="Disordered" evidence="1">
    <location>
        <begin position="1"/>
        <end position="79"/>
    </location>
</feature>
<gene>
    <name evidence="2" type="ORF">AMSG_06106</name>
</gene>
<evidence type="ECO:0000313" key="2">
    <source>
        <dbReference type="EMBL" id="KNC49824.1"/>
    </source>
</evidence>
<evidence type="ECO:0000256" key="1">
    <source>
        <dbReference type="SAM" id="MobiDB-lite"/>
    </source>
</evidence>
<name>A0A0L0DBU9_THETB</name>
<keyword evidence="3" id="KW-1185">Reference proteome</keyword>
<sequence length="240" mass="24574">MLQGSLGMASGGSARLMGCPPPPTPASTPRSLRGGVGTSPSEMYAAYAAGNARSEAEGDGDGSGDYSSDTESFGASGPLECVGVLEMDQEEASPMVSATVIRSGRRPGMPTASLVDVFPPTEPLFRGYVGKRGTCGEPEIQVLGDGFAARARTRKRRSDSDGNDDDYGPQTSPNAPYSVPPSISSSPSGLFIAGQGQSSRRSSHSTSPSPMPGAYGSPVVAMHAFAAIPARASKKKRGLN</sequence>
<reference evidence="2 3" key="1">
    <citation type="submission" date="2010-05" db="EMBL/GenBank/DDBJ databases">
        <title>The Genome Sequence of Thecamonas trahens ATCC 50062.</title>
        <authorList>
            <consortium name="The Broad Institute Genome Sequencing Platform"/>
            <person name="Russ C."/>
            <person name="Cuomo C."/>
            <person name="Shea T."/>
            <person name="Young S.K."/>
            <person name="Zeng Q."/>
            <person name="Koehrsen M."/>
            <person name="Haas B."/>
            <person name="Borodovsky M."/>
            <person name="Guigo R."/>
            <person name="Alvarado L."/>
            <person name="Berlin A."/>
            <person name="Bochicchio J."/>
            <person name="Borenstein D."/>
            <person name="Chapman S."/>
            <person name="Chen Z."/>
            <person name="Freedman E."/>
            <person name="Gellesch M."/>
            <person name="Goldberg J."/>
            <person name="Griggs A."/>
            <person name="Gujja S."/>
            <person name="Heilman E."/>
            <person name="Heiman D."/>
            <person name="Hepburn T."/>
            <person name="Howarth C."/>
            <person name="Jen D."/>
            <person name="Larson L."/>
            <person name="Mehta T."/>
            <person name="Park D."/>
            <person name="Pearson M."/>
            <person name="Roberts A."/>
            <person name="Saif S."/>
            <person name="Shenoy N."/>
            <person name="Sisk P."/>
            <person name="Stolte C."/>
            <person name="Sykes S."/>
            <person name="Thomson T."/>
            <person name="Walk T."/>
            <person name="White J."/>
            <person name="Yandava C."/>
            <person name="Burger G."/>
            <person name="Gray M.W."/>
            <person name="Holland P.W.H."/>
            <person name="King N."/>
            <person name="Lang F.B.F."/>
            <person name="Roger A.J."/>
            <person name="Ruiz-Trillo I."/>
            <person name="Lander E."/>
            <person name="Nusbaum C."/>
        </authorList>
    </citation>
    <scope>NUCLEOTIDE SEQUENCE [LARGE SCALE GENOMIC DNA]</scope>
    <source>
        <strain evidence="2 3">ATCC 50062</strain>
    </source>
</reference>